<dbReference type="PhylomeDB" id="B4J3Z4"/>
<name>B4J3Z4_DROGR</name>
<dbReference type="eggNOG" id="ENOG502TC1W">
    <property type="taxonomic scope" value="Eukaryota"/>
</dbReference>
<evidence type="ECO:0000313" key="1">
    <source>
        <dbReference type="EMBL" id="EDW01577.1"/>
    </source>
</evidence>
<dbReference type="InterPro" id="IPR010512">
    <property type="entry name" value="DUF1091"/>
</dbReference>
<dbReference type="AlphaFoldDB" id="B4J3Z4"/>
<proteinExistence type="predicted"/>
<gene>
    <name evidence="1" type="primary">Dgri\GH20381</name>
    <name evidence="1" type="ORF">Dgri_GH20381</name>
</gene>
<dbReference type="PANTHER" id="PTHR20898">
    <property type="entry name" value="DAEDALUS ON 3-RELATED-RELATED"/>
    <property type="match status" value="1"/>
</dbReference>
<dbReference type="PANTHER" id="PTHR20898:SF0">
    <property type="entry name" value="DAEDALUS ON 3-RELATED"/>
    <property type="match status" value="1"/>
</dbReference>
<keyword evidence="2" id="KW-1185">Reference proteome</keyword>
<dbReference type="EMBL" id="CH916367">
    <property type="protein sequence ID" value="EDW01577.1"/>
    <property type="molecule type" value="Genomic_DNA"/>
</dbReference>
<dbReference type="HOGENOM" id="CLU_116900_0_1_1"/>
<evidence type="ECO:0000313" key="2">
    <source>
        <dbReference type="Proteomes" id="UP000001070"/>
    </source>
</evidence>
<sequence length="150" mass="17554">MTNAVCNSLNKSWVAIHECRLRAISRHKITFNLNATFLYPANDISVRFEVFQKANGYKPWLFNTSVDACRYVRKPFNPFVIMVVNLFREFTNFNHTCPYVGPQIVKGFYLRSNIFPLAIPTGDYLLALTWSFYAKPQFLTNVYFVFKEDL</sequence>
<protein>
    <submittedName>
        <fullName evidence="1">GH20381</fullName>
    </submittedName>
</protein>
<dbReference type="SMART" id="SM00697">
    <property type="entry name" value="DM8"/>
    <property type="match status" value="1"/>
</dbReference>
<dbReference type="OrthoDB" id="7940892at2759"/>
<organism evidence="2">
    <name type="scientific">Drosophila grimshawi</name>
    <name type="common">Hawaiian fruit fly</name>
    <name type="synonym">Idiomyia grimshawi</name>
    <dbReference type="NCBI Taxonomy" id="7222"/>
    <lineage>
        <taxon>Eukaryota</taxon>
        <taxon>Metazoa</taxon>
        <taxon>Ecdysozoa</taxon>
        <taxon>Arthropoda</taxon>
        <taxon>Hexapoda</taxon>
        <taxon>Insecta</taxon>
        <taxon>Pterygota</taxon>
        <taxon>Neoptera</taxon>
        <taxon>Endopterygota</taxon>
        <taxon>Diptera</taxon>
        <taxon>Brachycera</taxon>
        <taxon>Muscomorpha</taxon>
        <taxon>Ephydroidea</taxon>
        <taxon>Drosophilidae</taxon>
        <taxon>Drosophila</taxon>
        <taxon>Hawaiian Drosophila</taxon>
    </lineage>
</organism>
<dbReference type="Pfam" id="PF06477">
    <property type="entry name" value="DUF1091"/>
    <property type="match status" value="1"/>
</dbReference>
<dbReference type="InParanoid" id="B4J3Z4"/>
<dbReference type="OMA" id="NIRAYIH"/>
<dbReference type="Proteomes" id="UP000001070">
    <property type="component" value="Unassembled WGS sequence"/>
</dbReference>
<accession>B4J3Z4</accession>
<reference evidence="1 2" key="1">
    <citation type="journal article" date="2007" name="Nature">
        <title>Evolution of genes and genomes on the Drosophila phylogeny.</title>
        <authorList>
            <consortium name="Drosophila 12 Genomes Consortium"/>
            <person name="Clark A.G."/>
            <person name="Eisen M.B."/>
            <person name="Smith D.R."/>
            <person name="Bergman C.M."/>
            <person name="Oliver B."/>
            <person name="Markow T.A."/>
            <person name="Kaufman T.C."/>
            <person name="Kellis M."/>
            <person name="Gelbart W."/>
            <person name="Iyer V.N."/>
            <person name="Pollard D.A."/>
            <person name="Sackton T.B."/>
            <person name="Larracuente A.M."/>
            <person name="Singh N.D."/>
            <person name="Abad J.P."/>
            <person name="Abt D.N."/>
            <person name="Adryan B."/>
            <person name="Aguade M."/>
            <person name="Akashi H."/>
            <person name="Anderson W.W."/>
            <person name="Aquadro C.F."/>
            <person name="Ardell D.H."/>
            <person name="Arguello R."/>
            <person name="Artieri C.G."/>
            <person name="Barbash D.A."/>
            <person name="Barker D."/>
            <person name="Barsanti P."/>
            <person name="Batterham P."/>
            <person name="Batzoglou S."/>
            <person name="Begun D."/>
            <person name="Bhutkar A."/>
            <person name="Blanco E."/>
            <person name="Bosak S.A."/>
            <person name="Bradley R.K."/>
            <person name="Brand A.D."/>
            <person name="Brent M.R."/>
            <person name="Brooks A.N."/>
            <person name="Brown R.H."/>
            <person name="Butlin R.K."/>
            <person name="Caggese C."/>
            <person name="Calvi B.R."/>
            <person name="Bernardo de Carvalho A."/>
            <person name="Caspi A."/>
            <person name="Castrezana S."/>
            <person name="Celniker S.E."/>
            <person name="Chang J.L."/>
            <person name="Chapple C."/>
            <person name="Chatterji S."/>
            <person name="Chinwalla A."/>
            <person name="Civetta A."/>
            <person name="Clifton S.W."/>
            <person name="Comeron J.M."/>
            <person name="Costello J.C."/>
            <person name="Coyne J.A."/>
            <person name="Daub J."/>
            <person name="David R.G."/>
            <person name="Delcher A.L."/>
            <person name="Delehaunty K."/>
            <person name="Do C.B."/>
            <person name="Ebling H."/>
            <person name="Edwards K."/>
            <person name="Eickbush T."/>
            <person name="Evans J.D."/>
            <person name="Filipski A."/>
            <person name="Findeiss S."/>
            <person name="Freyhult E."/>
            <person name="Fulton L."/>
            <person name="Fulton R."/>
            <person name="Garcia A.C."/>
            <person name="Gardiner A."/>
            <person name="Garfield D.A."/>
            <person name="Garvin B.E."/>
            <person name="Gibson G."/>
            <person name="Gilbert D."/>
            <person name="Gnerre S."/>
            <person name="Godfrey J."/>
            <person name="Good R."/>
            <person name="Gotea V."/>
            <person name="Gravely B."/>
            <person name="Greenberg A.J."/>
            <person name="Griffiths-Jones S."/>
            <person name="Gross S."/>
            <person name="Guigo R."/>
            <person name="Gustafson E.A."/>
            <person name="Haerty W."/>
            <person name="Hahn M.W."/>
            <person name="Halligan D.L."/>
            <person name="Halpern A.L."/>
            <person name="Halter G.M."/>
            <person name="Han M.V."/>
            <person name="Heger A."/>
            <person name="Hillier L."/>
            <person name="Hinrichs A.S."/>
            <person name="Holmes I."/>
            <person name="Hoskins R.A."/>
            <person name="Hubisz M.J."/>
            <person name="Hultmark D."/>
            <person name="Huntley M.A."/>
            <person name="Jaffe D.B."/>
            <person name="Jagadeeshan S."/>
            <person name="Jeck W.R."/>
            <person name="Johnson J."/>
            <person name="Jones C.D."/>
            <person name="Jordan W.C."/>
            <person name="Karpen G.H."/>
            <person name="Kataoka E."/>
            <person name="Keightley P.D."/>
            <person name="Kheradpour P."/>
            <person name="Kirkness E.F."/>
            <person name="Koerich L.B."/>
            <person name="Kristiansen K."/>
            <person name="Kudrna D."/>
            <person name="Kulathinal R.J."/>
            <person name="Kumar S."/>
            <person name="Kwok R."/>
            <person name="Lander E."/>
            <person name="Langley C.H."/>
            <person name="Lapoint R."/>
            <person name="Lazzaro B.P."/>
            <person name="Lee S.J."/>
            <person name="Levesque L."/>
            <person name="Li R."/>
            <person name="Lin C.F."/>
            <person name="Lin M.F."/>
            <person name="Lindblad-Toh K."/>
            <person name="Llopart A."/>
            <person name="Long M."/>
            <person name="Low L."/>
            <person name="Lozovsky E."/>
            <person name="Lu J."/>
            <person name="Luo M."/>
            <person name="Machado C.A."/>
            <person name="Makalowski W."/>
            <person name="Marzo M."/>
            <person name="Matsuda M."/>
            <person name="Matzkin L."/>
            <person name="McAllister B."/>
            <person name="McBride C.S."/>
            <person name="McKernan B."/>
            <person name="McKernan K."/>
            <person name="Mendez-Lago M."/>
            <person name="Minx P."/>
            <person name="Mollenhauer M.U."/>
            <person name="Montooth K."/>
            <person name="Mount S.M."/>
            <person name="Mu X."/>
            <person name="Myers E."/>
            <person name="Negre B."/>
            <person name="Newfeld S."/>
            <person name="Nielsen R."/>
            <person name="Noor M.A."/>
            <person name="O'Grady P."/>
            <person name="Pachter L."/>
            <person name="Papaceit M."/>
            <person name="Parisi M.J."/>
            <person name="Parisi M."/>
            <person name="Parts L."/>
            <person name="Pedersen J.S."/>
            <person name="Pesole G."/>
            <person name="Phillippy A.M."/>
            <person name="Ponting C.P."/>
            <person name="Pop M."/>
            <person name="Porcelli D."/>
            <person name="Powell J.R."/>
            <person name="Prohaska S."/>
            <person name="Pruitt K."/>
            <person name="Puig M."/>
            <person name="Quesneville H."/>
            <person name="Ram K.R."/>
            <person name="Rand D."/>
            <person name="Rasmussen M.D."/>
            <person name="Reed L.K."/>
            <person name="Reenan R."/>
            <person name="Reily A."/>
            <person name="Remington K.A."/>
            <person name="Rieger T.T."/>
            <person name="Ritchie M.G."/>
            <person name="Robin C."/>
            <person name="Rogers Y.H."/>
            <person name="Rohde C."/>
            <person name="Rozas J."/>
            <person name="Rubenfield M.J."/>
            <person name="Ruiz A."/>
            <person name="Russo S."/>
            <person name="Salzberg S.L."/>
            <person name="Sanchez-Gracia A."/>
            <person name="Saranga D.J."/>
            <person name="Sato H."/>
            <person name="Schaeffer S.W."/>
            <person name="Schatz M.C."/>
            <person name="Schlenke T."/>
            <person name="Schwartz R."/>
            <person name="Segarra C."/>
            <person name="Singh R.S."/>
            <person name="Sirot L."/>
            <person name="Sirota M."/>
            <person name="Sisneros N.B."/>
            <person name="Smith C.D."/>
            <person name="Smith T.F."/>
            <person name="Spieth J."/>
            <person name="Stage D.E."/>
            <person name="Stark A."/>
            <person name="Stephan W."/>
            <person name="Strausberg R.L."/>
            <person name="Strempel S."/>
            <person name="Sturgill D."/>
            <person name="Sutton G."/>
            <person name="Sutton G.G."/>
            <person name="Tao W."/>
            <person name="Teichmann S."/>
            <person name="Tobari Y.N."/>
            <person name="Tomimura Y."/>
            <person name="Tsolas J.M."/>
            <person name="Valente V.L."/>
            <person name="Venter E."/>
            <person name="Venter J.C."/>
            <person name="Vicario S."/>
            <person name="Vieira F.G."/>
            <person name="Vilella A.J."/>
            <person name="Villasante A."/>
            <person name="Walenz B."/>
            <person name="Wang J."/>
            <person name="Wasserman M."/>
            <person name="Watts T."/>
            <person name="Wilson D."/>
            <person name="Wilson R.K."/>
            <person name="Wing R.A."/>
            <person name="Wolfner M.F."/>
            <person name="Wong A."/>
            <person name="Wong G.K."/>
            <person name="Wu C.I."/>
            <person name="Wu G."/>
            <person name="Yamamoto D."/>
            <person name="Yang H.P."/>
            <person name="Yang S.P."/>
            <person name="Yorke J.A."/>
            <person name="Yoshida K."/>
            <person name="Zdobnov E."/>
            <person name="Zhang P."/>
            <person name="Zhang Y."/>
            <person name="Zimin A.V."/>
            <person name="Baldwin J."/>
            <person name="Abdouelleil A."/>
            <person name="Abdulkadir J."/>
            <person name="Abebe A."/>
            <person name="Abera B."/>
            <person name="Abreu J."/>
            <person name="Acer S.C."/>
            <person name="Aftuck L."/>
            <person name="Alexander A."/>
            <person name="An P."/>
            <person name="Anderson E."/>
            <person name="Anderson S."/>
            <person name="Arachi H."/>
            <person name="Azer M."/>
            <person name="Bachantsang P."/>
            <person name="Barry A."/>
            <person name="Bayul T."/>
            <person name="Berlin A."/>
            <person name="Bessette D."/>
            <person name="Bloom T."/>
            <person name="Blye J."/>
            <person name="Boguslavskiy L."/>
            <person name="Bonnet C."/>
            <person name="Boukhgalter B."/>
            <person name="Bourzgui I."/>
            <person name="Brown A."/>
            <person name="Cahill P."/>
            <person name="Channer S."/>
            <person name="Cheshatsang Y."/>
            <person name="Chuda L."/>
            <person name="Citroen M."/>
            <person name="Collymore A."/>
            <person name="Cooke P."/>
            <person name="Costello M."/>
            <person name="D'Aco K."/>
            <person name="Daza R."/>
            <person name="De Haan G."/>
            <person name="DeGray S."/>
            <person name="DeMaso C."/>
            <person name="Dhargay N."/>
            <person name="Dooley K."/>
            <person name="Dooley E."/>
            <person name="Doricent M."/>
            <person name="Dorje P."/>
            <person name="Dorjee K."/>
            <person name="Dupes A."/>
            <person name="Elong R."/>
            <person name="Falk J."/>
            <person name="Farina A."/>
            <person name="Faro S."/>
            <person name="Ferguson D."/>
            <person name="Fisher S."/>
            <person name="Foley C.D."/>
            <person name="Franke A."/>
            <person name="Friedrich D."/>
            <person name="Gadbois L."/>
            <person name="Gearin G."/>
            <person name="Gearin C.R."/>
            <person name="Giannoukos G."/>
            <person name="Goode T."/>
            <person name="Graham J."/>
            <person name="Grandbois E."/>
            <person name="Grewal S."/>
            <person name="Gyaltsen K."/>
            <person name="Hafez N."/>
            <person name="Hagos B."/>
            <person name="Hall J."/>
            <person name="Henson C."/>
            <person name="Hollinger A."/>
            <person name="Honan T."/>
            <person name="Huard M.D."/>
            <person name="Hughes L."/>
            <person name="Hurhula B."/>
            <person name="Husby M.E."/>
            <person name="Kamat A."/>
            <person name="Kanga B."/>
            <person name="Kashin S."/>
            <person name="Khazanovich D."/>
            <person name="Kisner P."/>
            <person name="Lance K."/>
            <person name="Lara M."/>
            <person name="Lee W."/>
            <person name="Lennon N."/>
            <person name="Letendre F."/>
            <person name="LeVine R."/>
            <person name="Lipovsky A."/>
            <person name="Liu X."/>
            <person name="Liu J."/>
            <person name="Liu S."/>
            <person name="Lokyitsang T."/>
            <person name="Lokyitsang Y."/>
            <person name="Lubonja R."/>
            <person name="Lui A."/>
            <person name="MacDonald P."/>
            <person name="Magnisalis V."/>
            <person name="Maru K."/>
            <person name="Matthews C."/>
            <person name="McCusker W."/>
            <person name="McDonough S."/>
            <person name="Mehta T."/>
            <person name="Meldrim J."/>
            <person name="Meneus L."/>
            <person name="Mihai O."/>
            <person name="Mihalev A."/>
            <person name="Mihova T."/>
            <person name="Mittelman R."/>
            <person name="Mlenga V."/>
            <person name="Montmayeur A."/>
            <person name="Mulrain L."/>
            <person name="Navidi A."/>
            <person name="Naylor J."/>
            <person name="Negash T."/>
            <person name="Nguyen T."/>
            <person name="Nguyen N."/>
            <person name="Nicol R."/>
            <person name="Norbu C."/>
            <person name="Norbu N."/>
            <person name="Novod N."/>
            <person name="O'Neill B."/>
            <person name="Osman S."/>
            <person name="Markiewicz E."/>
            <person name="Oyono O.L."/>
            <person name="Patti C."/>
            <person name="Phunkhang P."/>
            <person name="Pierre F."/>
            <person name="Priest M."/>
            <person name="Raghuraman S."/>
            <person name="Rege F."/>
            <person name="Reyes R."/>
            <person name="Rise C."/>
            <person name="Rogov P."/>
            <person name="Ross K."/>
            <person name="Ryan E."/>
            <person name="Settipalli S."/>
            <person name="Shea T."/>
            <person name="Sherpa N."/>
            <person name="Shi L."/>
            <person name="Shih D."/>
            <person name="Sparrow T."/>
            <person name="Spaulding J."/>
            <person name="Stalker J."/>
            <person name="Stange-Thomann N."/>
            <person name="Stavropoulos S."/>
            <person name="Stone C."/>
            <person name="Strader C."/>
            <person name="Tesfaye S."/>
            <person name="Thomson T."/>
            <person name="Thoulutsang Y."/>
            <person name="Thoulutsang D."/>
            <person name="Topham K."/>
            <person name="Topping I."/>
            <person name="Tsamla T."/>
            <person name="Vassiliev H."/>
            <person name="Vo A."/>
            <person name="Wangchuk T."/>
            <person name="Wangdi T."/>
            <person name="Weiand M."/>
            <person name="Wilkinson J."/>
            <person name="Wilson A."/>
            <person name="Yadav S."/>
            <person name="Young G."/>
            <person name="Yu Q."/>
            <person name="Zembek L."/>
            <person name="Zhong D."/>
            <person name="Zimmer A."/>
            <person name="Zwirko Z."/>
            <person name="Jaffe D.B."/>
            <person name="Alvarez P."/>
            <person name="Brockman W."/>
            <person name="Butler J."/>
            <person name="Chin C."/>
            <person name="Gnerre S."/>
            <person name="Grabherr M."/>
            <person name="Kleber M."/>
            <person name="Mauceli E."/>
            <person name="MacCallum I."/>
        </authorList>
    </citation>
    <scope>NUCLEOTIDE SEQUENCE [LARGE SCALE GENOMIC DNA]</scope>
    <source>
        <strain evidence="2">Tucson 15287-2541.00</strain>
    </source>
</reference>